<dbReference type="EMBL" id="CP100595">
    <property type="protein sequence ID" value="UTJ07267.1"/>
    <property type="molecule type" value="Genomic_DNA"/>
</dbReference>
<dbReference type="RefSeq" id="WP_254577445.1">
    <property type="nucleotide sequence ID" value="NZ_CP100595.1"/>
</dbReference>
<proteinExistence type="predicted"/>
<reference evidence="4" key="1">
    <citation type="submission" date="2022-07" db="EMBL/GenBank/DDBJ databases">
        <title>Arcobacter roscoffensis sp. nov., a marine bacterium isolated from coastal seawater collected from Roscoff, France.</title>
        <authorList>
            <person name="Pascual J."/>
            <person name="Lepeaux C."/>
            <person name="Methner A."/>
            <person name="Overmann J."/>
        </authorList>
    </citation>
    <scope>NUCLEOTIDE SEQUENCE</scope>
    <source>
        <strain evidence="4">ARW1-2F2</strain>
    </source>
</reference>
<evidence type="ECO:0000259" key="3">
    <source>
        <dbReference type="SMART" id="SM00062"/>
    </source>
</evidence>
<keyword evidence="1 2" id="KW-0732">Signal</keyword>
<dbReference type="Gene3D" id="3.40.190.10">
    <property type="entry name" value="Periplasmic binding protein-like II"/>
    <property type="match status" value="2"/>
</dbReference>
<protein>
    <submittedName>
        <fullName evidence="4">Transporter substrate-binding domain-containing protein</fullName>
    </submittedName>
</protein>
<evidence type="ECO:0000313" key="5">
    <source>
        <dbReference type="Proteomes" id="UP001060012"/>
    </source>
</evidence>
<evidence type="ECO:0000256" key="2">
    <source>
        <dbReference type="SAM" id="SignalP"/>
    </source>
</evidence>
<dbReference type="Pfam" id="PF00497">
    <property type="entry name" value="SBP_bac_3"/>
    <property type="match status" value="1"/>
</dbReference>
<sequence>MCIKKFKLILLSTLYFFSLSILNAQTSNNQNTSLKFVTMDLPPYGWIDKQGKPHGIIYELTEEIAKRSGLPYTHKIRPFPRMLTELKIGKADLISSQAHKQSLEAGDKLEIQHYIDVITVTKKDSNIQTIKDLKNKNLIYHHNASYKQLEGLPNKITYIRGYKESLITLYNRQGLDAAVFSEPAYYFWKKNLRLSSKDFGKVLTIEKNKEQWIFVRKDLPNEIRTKLKKIVEDIRNEGLYDSLLKKYGKD</sequence>
<gene>
    <name evidence="4" type="ORF">NJU99_04025</name>
</gene>
<feature type="domain" description="Solute-binding protein family 3/N-terminal" evidence="3">
    <location>
        <begin position="33"/>
        <end position="250"/>
    </location>
</feature>
<feature type="signal peptide" evidence="2">
    <location>
        <begin position="1"/>
        <end position="23"/>
    </location>
</feature>
<dbReference type="InterPro" id="IPR001638">
    <property type="entry name" value="Solute-binding_3/MltF_N"/>
</dbReference>
<dbReference type="Proteomes" id="UP001060012">
    <property type="component" value="Chromosome"/>
</dbReference>
<dbReference type="SMART" id="SM00062">
    <property type="entry name" value="PBPb"/>
    <property type="match status" value="1"/>
</dbReference>
<dbReference type="PANTHER" id="PTHR35936:SF19">
    <property type="entry name" value="AMINO-ACID-BINDING PROTEIN YXEM-RELATED"/>
    <property type="match status" value="1"/>
</dbReference>
<feature type="chain" id="PRO_5046879704" evidence="2">
    <location>
        <begin position="24"/>
        <end position="250"/>
    </location>
</feature>
<evidence type="ECO:0000256" key="1">
    <source>
        <dbReference type="ARBA" id="ARBA00022729"/>
    </source>
</evidence>
<evidence type="ECO:0000313" key="4">
    <source>
        <dbReference type="EMBL" id="UTJ07267.1"/>
    </source>
</evidence>
<accession>A0ABY5E5X7</accession>
<keyword evidence="5" id="KW-1185">Reference proteome</keyword>
<name>A0ABY5E5X7_9BACT</name>
<dbReference type="SUPFAM" id="SSF53850">
    <property type="entry name" value="Periplasmic binding protein-like II"/>
    <property type="match status" value="1"/>
</dbReference>
<dbReference type="PANTHER" id="PTHR35936">
    <property type="entry name" value="MEMBRANE-BOUND LYTIC MUREIN TRANSGLYCOSYLASE F"/>
    <property type="match status" value="1"/>
</dbReference>
<organism evidence="4 5">
    <name type="scientific">Arcobacter roscoffensis</name>
    <dbReference type="NCBI Taxonomy" id="2961520"/>
    <lineage>
        <taxon>Bacteria</taxon>
        <taxon>Pseudomonadati</taxon>
        <taxon>Campylobacterota</taxon>
        <taxon>Epsilonproteobacteria</taxon>
        <taxon>Campylobacterales</taxon>
        <taxon>Arcobacteraceae</taxon>
        <taxon>Arcobacter</taxon>
    </lineage>
</organism>